<evidence type="ECO:0000256" key="1">
    <source>
        <dbReference type="ARBA" id="ARBA00004370"/>
    </source>
</evidence>
<keyword evidence="8" id="KW-1003">Cell membrane</keyword>
<keyword evidence="2 8" id="KW-0813">Transport</keyword>
<dbReference type="AlphaFoldDB" id="A0A8I1KK48"/>
<name>A0A8I1KK48_9HYPH</name>
<evidence type="ECO:0000256" key="5">
    <source>
        <dbReference type="ARBA" id="ARBA00023136"/>
    </source>
</evidence>
<dbReference type="HAMAP" id="MF_01416">
    <property type="entry name" value="ATP_synth_delta_bact"/>
    <property type="match status" value="1"/>
</dbReference>
<dbReference type="Proteomes" id="UP000623250">
    <property type="component" value="Unassembled WGS sequence"/>
</dbReference>
<dbReference type="PRINTS" id="PR00125">
    <property type="entry name" value="ATPASEDELTA"/>
</dbReference>
<evidence type="ECO:0000256" key="3">
    <source>
        <dbReference type="ARBA" id="ARBA00022781"/>
    </source>
</evidence>
<proteinExistence type="inferred from homology"/>
<protein>
    <recommendedName>
        <fullName evidence="8">ATP synthase subunit delta</fullName>
    </recommendedName>
    <alternativeName>
        <fullName evidence="8">ATP synthase F(1) sector subunit delta</fullName>
    </alternativeName>
    <alternativeName>
        <fullName evidence="8">F-type ATPase subunit delta</fullName>
        <shortName evidence="8">F-ATPase subunit delta</shortName>
    </alternativeName>
</protein>
<comment type="function">
    <text evidence="8">This protein is part of the stalk that links CF(0) to CF(1). It either transmits conformational changes from CF(0) to CF(1) or is implicated in proton conduction.</text>
</comment>
<keyword evidence="7 8" id="KW-0066">ATP synthesis</keyword>
<evidence type="ECO:0000256" key="7">
    <source>
        <dbReference type="ARBA" id="ARBA00023310"/>
    </source>
</evidence>
<keyword evidence="3 8" id="KW-0375">Hydrogen ion transport</keyword>
<dbReference type="GO" id="GO:0005886">
    <property type="term" value="C:plasma membrane"/>
    <property type="evidence" value="ECO:0007669"/>
    <property type="project" value="UniProtKB-SubCell"/>
</dbReference>
<sequence length="185" mass="19980">MARTIAGSTVAERYAGALFDLARADNAVGSVEASLEIFQKSLRESDDLRRLVLNPTFSIAEQEKGLSAVLKAAGIEGLARDFLIVLAKNRRLFAVENVIAAFRSLAAKERGEVEAEVISAVPLSEAQTQDLVDTLRQKLGKTPKLTAIVDSKLLGGLVVRVGSQMIDTSLRTKLKNLEKVMKEAS</sequence>
<dbReference type="PANTHER" id="PTHR11910">
    <property type="entry name" value="ATP SYNTHASE DELTA CHAIN"/>
    <property type="match status" value="1"/>
</dbReference>
<dbReference type="NCBIfam" id="NF004402">
    <property type="entry name" value="PRK05758.2-2"/>
    <property type="match status" value="1"/>
</dbReference>
<reference evidence="9 10" key="1">
    <citation type="submission" date="2020-12" db="EMBL/GenBank/DDBJ databases">
        <title>Revised draft genomes of Rhodomicrobium vannielii ATCC 17100 and Rhodomicrobium udaipurense JA643.</title>
        <authorList>
            <person name="Conners E.M."/>
            <person name="Davenport E.J."/>
            <person name="Bose A."/>
        </authorList>
    </citation>
    <scope>NUCLEOTIDE SEQUENCE [LARGE SCALE GENOMIC DNA]</scope>
    <source>
        <strain evidence="9 10">JA643</strain>
    </source>
</reference>
<comment type="similarity">
    <text evidence="8">Belongs to the ATPase delta chain family.</text>
</comment>
<dbReference type="GO" id="GO:0046933">
    <property type="term" value="F:proton-transporting ATP synthase activity, rotational mechanism"/>
    <property type="evidence" value="ECO:0007669"/>
    <property type="project" value="UniProtKB-UniRule"/>
</dbReference>
<keyword evidence="6 8" id="KW-0139">CF(1)</keyword>
<dbReference type="SUPFAM" id="SSF47928">
    <property type="entry name" value="N-terminal domain of the delta subunit of the F1F0-ATP synthase"/>
    <property type="match status" value="1"/>
</dbReference>
<comment type="subcellular location">
    <subcellularLocation>
        <location evidence="8">Cell membrane</location>
        <topology evidence="8">Peripheral membrane protein</topology>
    </subcellularLocation>
    <subcellularLocation>
        <location evidence="1">Membrane</location>
    </subcellularLocation>
</comment>
<dbReference type="GO" id="GO:0045259">
    <property type="term" value="C:proton-transporting ATP synthase complex"/>
    <property type="evidence" value="ECO:0007669"/>
    <property type="project" value="UniProtKB-KW"/>
</dbReference>
<organism evidence="9 10">
    <name type="scientific">Rhodomicrobium udaipurense</name>
    <dbReference type="NCBI Taxonomy" id="1202716"/>
    <lineage>
        <taxon>Bacteria</taxon>
        <taxon>Pseudomonadati</taxon>
        <taxon>Pseudomonadota</taxon>
        <taxon>Alphaproteobacteria</taxon>
        <taxon>Hyphomicrobiales</taxon>
        <taxon>Hyphomicrobiaceae</taxon>
        <taxon>Rhodomicrobium</taxon>
    </lineage>
</organism>
<dbReference type="EMBL" id="JAEMUK010000016">
    <property type="protein sequence ID" value="MBJ7543716.1"/>
    <property type="molecule type" value="Genomic_DNA"/>
</dbReference>
<evidence type="ECO:0000256" key="4">
    <source>
        <dbReference type="ARBA" id="ARBA00023065"/>
    </source>
</evidence>
<comment type="caution">
    <text evidence="9">The sequence shown here is derived from an EMBL/GenBank/DDBJ whole genome shotgun (WGS) entry which is preliminary data.</text>
</comment>
<dbReference type="InterPro" id="IPR000711">
    <property type="entry name" value="ATPase_OSCP/dsu"/>
</dbReference>
<dbReference type="InterPro" id="IPR026015">
    <property type="entry name" value="ATP_synth_OSCP/delta_N_sf"/>
</dbReference>
<comment type="function">
    <text evidence="8">F(1)F(0) ATP synthase produces ATP from ADP in the presence of a proton or sodium gradient. F-type ATPases consist of two structural domains, F(1) containing the extramembraneous catalytic core and F(0) containing the membrane proton channel, linked together by a central stalk and a peripheral stalk. During catalysis, ATP synthesis in the catalytic domain of F(1) is coupled via a rotary mechanism of the central stalk subunits to proton translocation.</text>
</comment>
<gene>
    <name evidence="8" type="primary">atpH</name>
    <name evidence="9" type="ORF">JDN41_09095</name>
</gene>
<keyword evidence="5 8" id="KW-0472">Membrane</keyword>
<evidence type="ECO:0000256" key="6">
    <source>
        <dbReference type="ARBA" id="ARBA00023196"/>
    </source>
</evidence>
<evidence type="ECO:0000256" key="2">
    <source>
        <dbReference type="ARBA" id="ARBA00022448"/>
    </source>
</evidence>
<evidence type="ECO:0000313" key="10">
    <source>
        <dbReference type="Proteomes" id="UP000623250"/>
    </source>
</evidence>
<dbReference type="RefSeq" id="WP_037232965.1">
    <property type="nucleotide sequence ID" value="NZ_JAEMUK010000016.1"/>
</dbReference>
<dbReference type="Gene3D" id="1.10.520.20">
    <property type="entry name" value="N-terminal domain of the delta subunit of the F1F0-ATP synthase"/>
    <property type="match status" value="1"/>
</dbReference>
<keyword evidence="4 8" id="KW-0406">Ion transport</keyword>
<evidence type="ECO:0000256" key="8">
    <source>
        <dbReference type="HAMAP-Rule" id="MF_01416"/>
    </source>
</evidence>
<accession>A0A8I1KK48</accession>
<keyword evidence="10" id="KW-1185">Reference proteome</keyword>
<dbReference type="Pfam" id="PF00213">
    <property type="entry name" value="OSCP"/>
    <property type="match status" value="1"/>
</dbReference>
<evidence type="ECO:0000313" key="9">
    <source>
        <dbReference type="EMBL" id="MBJ7543716.1"/>
    </source>
</evidence>
<dbReference type="NCBIfam" id="NF004406">
    <property type="entry name" value="PRK05758.3-2"/>
    <property type="match status" value="1"/>
</dbReference>
<dbReference type="NCBIfam" id="TIGR01145">
    <property type="entry name" value="ATP_synt_delta"/>
    <property type="match status" value="1"/>
</dbReference>